<keyword evidence="2" id="KW-1185">Reference proteome</keyword>
<dbReference type="Proteomes" id="UP000054485">
    <property type="component" value="Unassembled WGS sequence"/>
</dbReference>
<sequence length="74" mass="7808">MGKIGSLADAVLHGANFSYLPLIGLDSDAASLRREPAEQIRLGPLAPAFVQVAQRCTTRADQAALAQEQAFMAP</sequence>
<protein>
    <submittedName>
        <fullName evidence="1">Unplaced genomic scaffold CY34scaffold_31, whole genome shotgun sequence</fullName>
    </submittedName>
</protein>
<organism evidence="1 2">
    <name type="scientific">Suillus luteus UH-Slu-Lm8-n1</name>
    <dbReference type="NCBI Taxonomy" id="930992"/>
    <lineage>
        <taxon>Eukaryota</taxon>
        <taxon>Fungi</taxon>
        <taxon>Dikarya</taxon>
        <taxon>Basidiomycota</taxon>
        <taxon>Agaricomycotina</taxon>
        <taxon>Agaricomycetes</taxon>
        <taxon>Agaricomycetidae</taxon>
        <taxon>Boletales</taxon>
        <taxon>Suillineae</taxon>
        <taxon>Suillaceae</taxon>
        <taxon>Suillus</taxon>
    </lineage>
</organism>
<dbReference type="InParanoid" id="A0A0D0BJP2"/>
<dbReference type="HOGENOM" id="CLU_2689457_0_0_1"/>
<dbReference type="EMBL" id="KN835162">
    <property type="protein sequence ID" value="KIK46152.1"/>
    <property type="molecule type" value="Genomic_DNA"/>
</dbReference>
<reference evidence="1 2" key="1">
    <citation type="submission" date="2014-04" db="EMBL/GenBank/DDBJ databases">
        <authorList>
            <consortium name="DOE Joint Genome Institute"/>
            <person name="Kuo A."/>
            <person name="Ruytinx J."/>
            <person name="Rineau F."/>
            <person name="Colpaert J."/>
            <person name="Kohler A."/>
            <person name="Nagy L.G."/>
            <person name="Floudas D."/>
            <person name="Copeland A."/>
            <person name="Barry K.W."/>
            <person name="Cichocki N."/>
            <person name="Veneault-Fourrey C."/>
            <person name="LaButti K."/>
            <person name="Lindquist E.A."/>
            <person name="Lipzen A."/>
            <person name="Lundell T."/>
            <person name="Morin E."/>
            <person name="Murat C."/>
            <person name="Sun H."/>
            <person name="Tunlid A."/>
            <person name="Henrissat B."/>
            <person name="Grigoriev I.V."/>
            <person name="Hibbett D.S."/>
            <person name="Martin F."/>
            <person name="Nordberg H.P."/>
            <person name="Cantor M.N."/>
            <person name="Hua S.X."/>
        </authorList>
    </citation>
    <scope>NUCLEOTIDE SEQUENCE [LARGE SCALE GENOMIC DNA]</scope>
    <source>
        <strain evidence="1 2">UH-Slu-Lm8-n1</strain>
    </source>
</reference>
<proteinExistence type="predicted"/>
<reference evidence="2" key="2">
    <citation type="submission" date="2015-01" db="EMBL/GenBank/DDBJ databases">
        <title>Evolutionary Origins and Diversification of the Mycorrhizal Mutualists.</title>
        <authorList>
            <consortium name="DOE Joint Genome Institute"/>
            <consortium name="Mycorrhizal Genomics Consortium"/>
            <person name="Kohler A."/>
            <person name="Kuo A."/>
            <person name="Nagy L.G."/>
            <person name="Floudas D."/>
            <person name="Copeland A."/>
            <person name="Barry K.W."/>
            <person name="Cichocki N."/>
            <person name="Veneault-Fourrey C."/>
            <person name="LaButti K."/>
            <person name="Lindquist E.A."/>
            <person name="Lipzen A."/>
            <person name="Lundell T."/>
            <person name="Morin E."/>
            <person name="Murat C."/>
            <person name="Riley R."/>
            <person name="Ohm R."/>
            <person name="Sun H."/>
            <person name="Tunlid A."/>
            <person name="Henrissat B."/>
            <person name="Grigoriev I.V."/>
            <person name="Hibbett D.S."/>
            <person name="Martin F."/>
        </authorList>
    </citation>
    <scope>NUCLEOTIDE SEQUENCE [LARGE SCALE GENOMIC DNA]</scope>
    <source>
        <strain evidence="2">UH-Slu-Lm8-n1</strain>
    </source>
</reference>
<dbReference type="AlphaFoldDB" id="A0A0D0BJP2"/>
<gene>
    <name evidence="1" type="ORF">CY34DRAFT_448056</name>
</gene>
<evidence type="ECO:0000313" key="1">
    <source>
        <dbReference type="EMBL" id="KIK46152.1"/>
    </source>
</evidence>
<evidence type="ECO:0000313" key="2">
    <source>
        <dbReference type="Proteomes" id="UP000054485"/>
    </source>
</evidence>
<accession>A0A0D0BJP2</accession>
<name>A0A0D0BJP2_9AGAM</name>